<dbReference type="Pfam" id="PF25938">
    <property type="entry name" value="DUF7981"/>
    <property type="match status" value="1"/>
</dbReference>
<keyword evidence="1" id="KW-1133">Transmembrane helix</keyword>
<dbReference type="AlphaFoldDB" id="A0ABD6D2H9"/>
<evidence type="ECO:0000256" key="1">
    <source>
        <dbReference type="SAM" id="Phobius"/>
    </source>
</evidence>
<evidence type="ECO:0000313" key="3">
    <source>
        <dbReference type="EMBL" id="MFD1640446.1"/>
    </source>
</evidence>
<evidence type="ECO:0000313" key="4">
    <source>
        <dbReference type="Proteomes" id="UP001597052"/>
    </source>
</evidence>
<dbReference type="RefSeq" id="WP_256397450.1">
    <property type="nucleotide sequence ID" value="NZ_JANHDJ010000007.1"/>
</dbReference>
<organism evidence="3 4">
    <name type="scientific">Halohasta litorea</name>
    <dbReference type="NCBI Taxonomy" id="869891"/>
    <lineage>
        <taxon>Archaea</taxon>
        <taxon>Methanobacteriati</taxon>
        <taxon>Methanobacteriota</taxon>
        <taxon>Stenosarchaea group</taxon>
        <taxon>Halobacteria</taxon>
        <taxon>Halobacteriales</taxon>
        <taxon>Haloferacaceae</taxon>
        <taxon>Halohasta</taxon>
    </lineage>
</organism>
<feature type="transmembrane region" description="Helical" evidence="1">
    <location>
        <begin position="35"/>
        <end position="58"/>
    </location>
</feature>
<dbReference type="InterPro" id="IPR058287">
    <property type="entry name" value="DUF7981"/>
</dbReference>
<dbReference type="Proteomes" id="UP001597052">
    <property type="component" value="Unassembled WGS sequence"/>
</dbReference>
<proteinExistence type="predicted"/>
<keyword evidence="1" id="KW-0812">Transmembrane</keyword>
<accession>A0ABD6D2H9</accession>
<evidence type="ECO:0000259" key="2">
    <source>
        <dbReference type="Pfam" id="PF25938"/>
    </source>
</evidence>
<reference evidence="3 4" key="1">
    <citation type="journal article" date="2019" name="Int. J. Syst. Evol. Microbiol.">
        <title>The Global Catalogue of Microorganisms (GCM) 10K type strain sequencing project: providing services to taxonomists for standard genome sequencing and annotation.</title>
        <authorList>
            <consortium name="The Broad Institute Genomics Platform"/>
            <consortium name="The Broad Institute Genome Sequencing Center for Infectious Disease"/>
            <person name="Wu L."/>
            <person name="Ma J."/>
        </authorList>
    </citation>
    <scope>NUCLEOTIDE SEQUENCE [LARGE SCALE GENOMIC DNA]</scope>
    <source>
        <strain evidence="3 4">CGMCC 1.10593</strain>
    </source>
</reference>
<keyword evidence="4" id="KW-1185">Reference proteome</keyword>
<dbReference type="EMBL" id="JBHUDM010000001">
    <property type="protein sequence ID" value="MFD1640446.1"/>
    <property type="molecule type" value="Genomic_DNA"/>
</dbReference>
<name>A0ABD6D2H9_9EURY</name>
<protein>
    <recommendedName>
        <fullName evidence="2">DUF7981 domain-containing protein</fullName>
    </recommendedName>
</protein>
<keyword evidence="1" id="KW-0472">Membrane</keyword>
<feature type="domain" description="DUF7981" evidence="2">
    <location>
        <begin position="1"/>
        <end position="68"/>
    </location>
</feature>
<comment type="caution">
    <text evidence="3">The sequence shown here is derived from an EMBL/GenBank/DDBJ whole genome shotgun (WGS) entry which is preliminary data.</text>
</comment>
<sequence length="68" mass="7090">MRPVAKSSLLWGVVGTLTFLVGAQGYRLLIGALPTGYIGMIAIGLVVETTVGTVSYVVEPRLAAKGRT</sequence>
<gene>
    <name evidence="3" type="ORF">ACFSBW_00965</name>
</gene>